<organism evidence="1 2">
    <name type="scientific">Crateriforma conspicua</name>
    <dbReference type="NCBI Taxonomy" id="2527996"/>
    <lineage>
        <taxon>Bacteria</taxon>
        <taxon>Pseudomonadati</taxon>
        <taxon>Planctomycetota</taxon>
        <taxon>Planctomycetia</taxon>
        <taxon>Planctomycetales</taxon>
        <taxon>Planctomycetaceae</taxon>
        <taxon>Crateriforma</taxon>
    </lineage>
</organism>
<dbReference type="EMBL" id="SJPZ01000001">
    <property type="protein sequence ID" value="TWU67125.1"/>
    <property type="molecule type" value="Genomic_DNA"/>
</dbReference>
<accession>A0A5C6FZT4</accession>
<dbReference type="Proteomes" id="UP000316476">
    <property type="component" value="Unassembled WGS sequence"/>
</dbReference>
<dbReference type="RefSeq" id="WP_146413599.1">
    <property type="nucleotide sequence ID" value="NZ_SJPZ01000001.1"/>
</dbReference>
<proteinExistence type="predicted"/>
<reference evidence="1 2" key="1">
    <citation type="submission" date="2019-02" db="EMBL/GenBank/DDBJ databases">
        <title>Deep-cultivation of Planctomycetes and their phenomic and genomic characterization uncovers novel biology.</title>
        <authorList>
            <person name="Wiegand S."/>
            <person name="Jogler M."/>
            <person name="Boedeker C."/>
            <person name="Pinto D."/>
            <person name="Vollmers J."/>
            <person name="Rivas-Marin E."/>
            <person name="Kohn T."/>
            <person name="Peeters S.H."/>
            <person name="Heuer A."/>
            <person name="Rast P."/>
            <person name="Oberbeckmann S."/>
            <person name="Bunk B."/>
            <person name="Jeske O."/>
            <person name="Meyerdierks A."/>
            <person name="Storesund J.E."/>
            <person name="Kallscheuer N."/>
            <person name="Luecker S."/>
            <person name="Lage O.M."/>
            <person name="Pohl T."/>
            <person name="Merkel B.J."/>
            <person name="Hornburger P."/>
            <person name="Mueller R.-W."/>
            <person name="Bruemmer F."/>
            <person name="Labrenz M."/>
            <person name="Spormann A.M."/>
            <person name="Op Den Camp H."/>
            <person name="Overmann J."/>
            <person name="Amann R."/>
            <person name="Jetten M.S.M."/>
            <person name="Mascher T."/>
            <person name="Medema M.H."/>
            <person name="Devos D.P."/>
            <person name="Kaster A.-K."/>
            <person name="Ovreas L."/>
            <person name="Rohde M."/>
            <person name="Galperin M.Y."/>
            <person name="Jogler C."/>
        </authorList>
    </citation>
    <scope>NUCLEOTIDE SEQUENCE [LARGE SCALE GENOMIC DNA]</scope>
    <source>
        <strain evidence="1 2">V7</strain>
    </source>
</reference>
<sequence length="169" mass="18678">MKDLLEIGVIVAGLTLTAFTPLAAKEPTKDWSKTLSGVWEIKEGVTMGRPMTEQEKDGATIVVDKDAIVTYDAEKNELYRAKYSIDASEQPMQINMVTDMKGQERSIALGILKMNGDDRWSLAYALPGNDRPTKFQSPEGSKVMYFKLRRDESKQGLTPSVDGAGQLSD</sequence>
<dbReference type="AlphaFoldDB" id="A0A5C6FZT4"/>
<protein>
    <recommendedName>
        <fullName evidence="3">TIGR03067 domain-containing protein</fullName>
    </recommendedName>
</protein>
<gene>
    <name evidence="1" type="ORF">V7x_26980</name>
</gene>
<evidence type="ECO:0008006" key="3">
    <source>
        <dbReference type="Google" id="ProtNLM"/>
    </source>
</evidence>
<comment type="caution">
    <text evidence="1">The sequence shown here is derived from an EMBL/GenBank/DDBJ whole genome shotgun (WGS) entry which is preliminary data.</text>
</comment>
<dbReference type="InterPro" id="IPR017504">
    <property type="entry name" value="CHP03067_Planctomycetes"/>
</dbReference>
<dbReference type="NCBIfam" id="TIGR03067">
    <property type="entry name" value="Planc_TIGR03067"/>
    <property type="match status" value="1"/>
</dbReference>
<name>A0A5C6FZT4_9PLAN</name>
<evidence type="ECO:0000313" key="1">
    <source>
        <dbReference type="EMBL" id="TWU67125.1"/>
    </source>
</evidence>
<dbReference type="OrthoDB" id="281124at2"/>
<evidence type="ECO:0000313" key="2">
    <source>
        <dbReference type="Proteomes" id="UP000316476"/>
    </source>
</evidence>